<dbReference type="PANTHER" id="PTHR34478">
    <property type="entry name" value="PROTEIN LEMA"/>
    <property type="match status" value="1"/>
</dbReference>
<keyword evidence="5" id="KW-0472">Membrane</keyword>
<comment type="similarity">
    <text evidence="2">Belongs to the LemA family.</text>
</comment>
<dbReference type="Pfam" id="PF04011">
    <property type="entry name" value="LemA"/>
    <property type="match status" value="1"/>
</dbReference>
<evidence type="ECO:0000256" key="1">
    <source>
        <dbReference type="ARBA" id="ARBA00004167"/>
    </source>
</evidence>
<dbReference type="RefSeq" id="WP_152503715.1">
    <property type="nucleotide sequence ID" value="NZ_CP120863.1"/>
</dbReference>
<comment type="subcellular location">
    <subcellularLocation>
        <location evidence="1">Membrane</location>
        <topology evidence="1">Single-pass membrane protein</topology>
    </subcellularLocation>
</comment>
<proteinExistence type="inferred from homology"/>
<protein>
    <submittedName>
        <fullName evidence="7">LemA family protein</fullName>
    </submittedName>
</protein>
<dbReference type="EMBL" id="CP120863">
    <property type="protein sequence ID" value="WFE89427.1"/>
    <property type="molecule type" value="Genomic_DNA"/>
</dbReference>
<evidence type="ECO:0000256" key="2">
    <source>
        <dbReference type="ARBA" id="ARBA00008854"/>
    </source>
</evidence>
<keyword evidence="8" id="KW-1185">Reference proteome</keyword>
<evidence type="ECO:0000256" key="6">
    <source>
        <dbReference type="SAM" id="Coils"/>
    </source>
</evidence>
<keyword evidence="6" id="KW-0175">Coiled coil</keyword>
<keyword evidence="3" id="KW-0812">Transmembrane</keyword>
<sequence>MSFFMILILLVGVVIGTYVLCYNTLMSAKFRVDEAWSGITVQLKRRHALVPNLVQAAKTAIGHEQAIIDKIVTARSAALEALASDKQADIAKAEAGLSQALGQFIAYTEDNPEITANENLLVLQKQLEETEDQVAAARRIYNGNVQAYNTRVASIPWNFVAGLNKLKPSQMFELDAAEMKEVSKDPSLDALELAVPPQQDRT</sequence>
<name>A0ABY8F1R9_9HYPH</name>
<evidence type="ECO:0000313" key="7">
    <source>
        <dbReference type="EMBL" id="WFE89427.1"/>
    </source>
</evidence>
<dbReference type="InterPro" id="IPR007156">
    <property type="entry name" value="MamQ_LemA"/>
</dbReference>
<evidence type="ECO:0000256" key="3">
    <source>
        <dbReference type="ARBA" id="ARBA00022692"/>
    </source>
</evidence>
<reference evidence="7 8" key="1">
    <citation type="submission" date="2023-03" db="EMBL/GenBank/DDBJ databases">
        <title>Roseibium porphyridii sp. nov. and Roseibium rhodosorbium sp. nov. isolated from marine algae, Porphyridium cruentum and Rhodosorus marinus, respectively.</title>
        <authorList>
            <person name="Lee M.W."/>
            <person name="Choi B.J."/>
            <person name="Lee J.K."/>
            <person name="Choi D.G."/>
            <person name="Baek J.H."/>
            <person name="Bayburt H."/>
            <person name="Kim J.M."/>
            <person name="Han D.M."/>
            <person name="Kim K.H."/>
            <person name="Jeon C.O."/>
        </authorList>
    </citation>
    <scope>NUCLEOTIDE SEQUENCE [LARGE SCALE GENOMIC DNA]</scope>
    <source>
        <strain evidence="7 8">KMA01</strain>
    </source>
</reference>
<evidence type="ECO:0000256" key="4">
    <source>
        <dbReference type="ARBA" id="ARBA00022989"/>
    </source>
</evidence>
<dbReference type="Gene3D" id="1.20.1440.20">
    <property type="entry name" value="LemA-like domain"/>
    <property type="match status" value="1"/>
</dbReference>
<gene>
    <name evidence="7" type="ORF">K1718_25275</name>
</gene>
<evidence type="ECO:0000313" key="8">
    <source>
        <dbReference type="Proteomes" id="UP001209803"/>
    </source>
</evidence>
<dbReference type="Proteomes" id="UP001209803">
    <property type="component" value="Chromosome"/>
</dbReference>
<dbReference type="InterPro" id="IPR023353">
    <property type="entry name" value="LemA-like_dom_sf"/>
</dbReference>
<organism evidence="7 8">
    <name type="scientific">Roseibium porphyridii</name>
    <dbReference type="NCBI Taxonomy" id="2866279"/>
    <lineage>
        <taxon>Bacteria</taxon>
        <taxon>Pseudomonadati</taxon>
        <taxon>Pseudomonadota</taxon>
        <taxon>Alphaproteobacteria</taxon>
        <taxon>Hyphomicrobiales</taxon>
        <taxon>Stappiaceae</taxon>
        <taxon>Roseibium</taxon>
    </lineage>
</organism>
<dbReference type="PANTHER" id="PTHR34478:SF1">
    <property type="entry name" value="PROTEIN LEMA"/>
    <property type="match status" value="1"/>
</dbReference>
<dbReference type="SUPFAM" id="SSF140478">
    <property type="entry name" value="LemA-like"/>
    <property type="match status" value="1"/>
</dbReference>
<evidence type="ECO:0000256" key="5">
    <source>
        <dbReference type="ARBA" id="ARBA00023136"/>
    </source>
</evidence>
<accession>A0ABY8F1R9</accession>
<keyword evidence="4" id="KW-1133">Transmembrane helix</keyword>
<feature type="coiled-coil region" evidence="6">
    <location>
        <begin position="113"/>
        <end position="140"/>
    </location>
</feature>